<evidence type="ECO:0000313" key="1">
    <source>
        <dbReference type="EMBL" id="KNE02748.1"/>
    </source>
</evidence>
<gene>
    <name evidence="1" type="ORF">QG37_00121</name>
</gene>
<protein>
    <submittedName>
        <fullName evidence="1">Uncharacterized protein</fullName>
    </submittedName>
</protein>
<dbReference type="Proteomes" id="UP000037122">
    <property type="component" value="Unassembled WGS sequence"/>
</dbReference>
<name>A0A0L0P8P4_CANAR</name>
<dbReference type="AlphaFoldDB" id="A0A0L0P8P4"/>
<evidence type="ECO:0000313" key="2">
    <source>
        <dbReference type="Proteomes" id="UP000037122"/>
    </source>
</evidence>
<sequence length="74" mass="8490">MIPQLTNLSSKIKNLQFPSVQCLSSAESTKCTGDGVWQGWYRDERDSLEYFFNKDRGKPGFAFVELLFPHCVKV</sequence>
<reference evidence="2" key="1">
    <citation type="journal article" date="2015" name="BMC Genomics">
        <title>Draft genome of a commonly misdiagnosed multidrug resistant pathogen Candida auris.</title>
        <authorList>
            <person name="Chatterjee S."/>
            <person name="Alampalli S.V."/>
            <person name="Nageshan R.K."/>
            <person name="Chettiar S.T."/>
            <person name="Joshi S."/>
            <person name="Tatu U.S."/>
        </authorList>
    </citation>
    <scope>NUCLEOTIDE SEQUENCE [LARGE SCALE GENOMIC DNA]</scope>
    <source>
        <strain evidence="2">6684</strain>
    </source>
</reference>
<dbReference type="EMBL" id="LGST01000002">
    <property type="protein sequence ID" value="KNE02748.1"/>
    <property type="molecule type" value="Genomic_DNA"/>
</dbReference>
<accession>A0A0L0P8P4</accession>
<organism evidence="1 2">
    <name type="scientific">Candidozyma auris</name>
    <name type="common">Yeast</name>
    <name type="synonym">Candida auris</name>
    <dbReference type="NCBI Taxonomy" id="498019"/>
    <lineage>
        <taxon>Eukaryota</taxon>
        <taxon>Fungi</taxon>
        <taxon>Dikarya</taxon>
        <taxon>Ascomycota</taxon>
        <taxon>Saccharomycotina</taxon>
        <taxon>Pichiomycetes</taxon>
        <taxon>Metschnikowiaceae</taxon>
        <taxon>Candidozyma</taxon>
    </lineage>
</organism>
<comment type="caution">
    <text evidence="1">The sequence shown here is derived from an EMBL/GenBank/DDBJ whole genome shotgun (WGS) entry which is preliminary data.</text>
</comment>
<dbReference type="VEuPathDB" id="FungiDB:QG37_00121"/>
<proteinExistence type="predicted"/>